<dbReference type="RefSeq" id="WP_094985496.1">
    <property type="nucleotide sequence ID" value="NZ_NHNI01000002.1"/>
</dbReference>
<organism evidence="3 4">
    <name type="scientific">Cellvibrio mixtus</name>
    <dbReference type="NCBI Taxonomy" id="39650"/>
    <lineage>
        <taxon>Bacteria</taxon>
        <taxon>Pseudomonadati</taxon>
        <taxon>Pseudomonadota</taxon>
        <taxon>Gammaproteobacteria</taxon>
        <taxon>Cellvibrionales</taxon>
        <taxon>Cellvibrionaceae</taxon>
        <taxon>Cellvibrio</taxon>
    </lineage>
</organism>
<protein>
    <submittedName>
        <fullName evidence="3">ArsC family reductase</fullName>
    </submittedName>
</protein>
<dbReference type="EMBL" id="NHNI01000002">
    <property type="protein sequence ID" value="OZY84424.1"/>
    <property type="molecule type" value="Genomic_DNA"/>
</dbReference>
<sequence length="114" mass="13038">MITLYGIKNCDTVKKARAWLEHHKVDYHFHDFRADGLGEPLVKKWIAEIGLETLVNKRSTTWKELNDSIKDNFNADTAVAVIVENPTLIKRPLLDTGTQGYVGFKDAEYSKIFN</sequence>
<keyword evidence="4" id="KW-1185">Reference proteome</keyword>
<name>A0A266Q3G7_9GAMM</name>
<dbReference type="InterPro" id="IPR036249">
    <property type="entry name" value="Thioredoxin-like_sf"/>
</dbReference>
<evidence type="ECO:0000313" key="4">
    <source>
        <dbReference type="Proteomes" id="UP000216101"/>
    </source>
</evidence>
<dbReference type="AlphaFoldDB" id="A0A266Q3G7"/>
<dbReference type="SUPFAM" id="SSF52833">
    <property type="entry name" value="Thioredoxin-like"/>
    <property type="match status" value="1"/>
</dbReference>
<dbReference type="Gene3D" id="3.40.30.10">
    <property type="entry name" value="Glutaredoxin"/>
    <property type="match status" value="1"/>
</dbReference>
<proteinExistence type="inferred from homology"/>
<comment type="similarity">
    <text evidence="1 2">Belongs to the ArsC family.</text>
</comment>
<evidence type="ECO:0000313" key="3">
    <source>
        <dbReference type="EMBL" id="OZY84424.1"/>
    </source>
</evidence>
<evidence type="ECO:0000256" key="1">
    <source>
        <dbReference type="ARBA" id="ARBA00007198"/>
    </source>
</evidence>
<comment type="caution">
    <text evidence="3">The sequence shown here is derived from an EMBL/GenBank/DDBJ whole genome shotgun (WGS) entry which is preliminary data.</text>
</comment>
<dbReference type="Proteomes" id="UP000216101">
    <property type="component" value="Unassembled WGS sequence"/>
</dbReference>
<gene>
    <name evidence="3" type="ORF">CBP51_14540</name>
</gene>
<evidence type="ECO:0000256" key="2">
    <source>
        <dbReference type="PROSITE-ProRule" id="PRU01282"/>
    </source>
</evidence>
<dbReference type="InterPro" id="IPR006504">
    <property type="entry name" value="Tscrpt_reg_Spx/MgsR"/>
</dbReference>
<dbReference type="PANTHER" id="PTHR30041:SF8">
    <property type="entry name" value="PROTEIN YFFB"/>
    <property type="match status" value="1"/>
</dbReference>
<dbReference type="CDD" id="cd03035">
    <property type="entry name" value="ArsC_Yffb"/>
    <property type="match status" value="1"/>
</dbReference>
<dbReference type="NCBIfam" id="TIGR01617">
    <property type="entry name" value="arsC_related"/>
    <property type="match status" value="1"/>
</dbReference>
<dbReference type="InterPro" id="IPR006660">
    <property type="entry name" value="Arsenate_reductase-like"/>
</dbReference>
<dbReference type="Pfam" id="PF03960">
    <property type="entry name" value="ArsC"/>
    <property type="match status" value="1"/>
</dbReference>
<accession>A0A266Q3G7</accession>
<dbReference type="NCBIfam" id="NF008107">
    <property type="entry name" value="PRK10853.1"/>
    <property type="match status" value="1"/>
</dbReference>
<dbReference type="PROSITE" id="PS51353">
    <property type="entry name" value="ARSC"/>
    <property type="match status" value="1"/>
</dbReference>
<reference evidence="4" key="1">
    <citation type="submission" date="2017-05" db="EMBL/GenBank/DDBJ databases">
        <authorList>
            <person name="Barney B.M."/>
        </authorList>
    </citation>
    <scope>NUCLEOTIDE SEQUENCE [LARGE SCALE GENOMIC DNA]</scope>
    <source>
        <strain evidence="4">PSBB022</strain>
    </source>
</reference>
<dbReference type="PANTHER" id="PTHR30041">
    <property type="entry name" value="ARSENATE REDUCTASE"/>
    <property type="match status" value="1"/>
</dbReference>